<name>A0AAJ6YRK0_9HYME</name>
<reference evidence="2" key="1">
    <citation type="submission" date="2025-08" db="UniProtKB">
        <authorList>
            <consortium name="RefSeq"/>
        </authorList>
    </citation>
    <scope>IDENTIFICATION</scope>
</reference>
<evidence type="ECO:0000313" key="2">
    <source>
        <dbReference type="RefSeq" id="XP_011502940.1"/>
    </source>
</evidence>
<dbReference type="AlphaFoldDB" id="A0AAJ6YRK0"/>
<accession>A0AAJ6YRK0</accession>
<organism evidence="1 2">
    <name type="scientific">Ceratosolen solmsi marchali</name>
    <dbReference type="NCBI Taxonomy" id="326594"/>
    <lineage>
        <taxon>Eukaryota</taxon>
        <taxon>Metazoa</taxon>
        <taxon>Ecdysozoa</taxon>
        <taxon>Arthropoda</taxon>
        <taxon>Hexapoda</taxon>
        <taxon>Insecta</taxon>
        <taxon>Pterygota</taxon>
        <taxon>Neoptera</taxon>
        <taxon>Endopterygota</taxon>
        <taxon>Hymenoptera</taxon>
        <taxon>Apocrita</taxon>
        <taxon>Proctotrupomorpha</taxon>
        <taxon>Chalcidoidea</taxon>
        <taxon>Agaonidae</taxon>
        <taxon>Agaoninae</taxon>
        <taxon>Ceratosolen</taxon>
    </lineage>
</organism>
<dbReference type="KEGG" id="csol:105366257"/>
<dbReference type="GeneID" id="105366257"/>
<dbReference type="Proteomes" id="UP000695007">
    <property type="component" value="Unplaced"/>
</dbReference>
<protein>
    <submittedName>
        <fullName evidence="2">Uncharacterized protein LOC105366257</fullName>
    </submittedName>
</protein>
<proteinExistence type="predicted"/>
<gene>
    <name evidence="2" type="primary">LOC105366257</name>
</gene>
<sequence>MYDCFSKSYIRIYLCNFYDVPNIYRNTLFEQYFYFTCNCVACERNWPPLLNFIQIEQKFINTSRSFLETKFIEENKELLTLIHKKDAKFNENIIQDLVKAIEKASKILPQPCSIKCILTFSLQMVFEKLYGYNTQIFDNCQSRIKP</sequence>
<dbReference type="RefSeq" id="XP_011502940.1">
    <property type="nucleotide sequence ID" value="XM_011504638.1"/>
</dbReference>
<evidence type="ECO:0000313" key="1">
    <source>
        <dbReference type="Proteomes" id="UP000695007"/>
    </source>
</evidence>
<keyword evidence="1" id="KW-1185">Reference proteome</keyword>